<keyword evidence="1" id="KW-1133">Transmembrane helix</keyword>
<accession>A0A0E3ZV58</accession>
<evidence type="ECO:0000313" key="3">
    <source>
        <dbReference type="Proteomes" id="UP000033054"/>
    </source>
</evidence>
<proteinExistence type="predicted"/>
<gene>
    <name evidence="2" type="ORF">SD10_08490</name>
</gene>
<evidence type="ECO:0000313" key="2">
    <source>
        <dbReference type="EMBL" id="AKD54934.1"/>
    </source>
</evidence>
<dbReference type="KEGG" id="srd:SD10_08490"/>
<dbReference type="EMBL" id="CP010429">
    <property type="protein sequence ID" value="AKD54934.1"/>
    <property type="molecule type" value="Genomic_DNA"/>
</dbReference>
<feature type="transmembrane region" description="Helical" evidence="1">
    <location>
        <begin position="55"/>
        <end position="80"/>
    </location>
</feature>
<organism evidence="2 3">
    <name type="scientific">Spirosoma radiotolerans</name>
    <dbReference type="NCBI Taxonomy" id="1379870"/>
    <lineage>
        <taxon>Bacteria</taxon>
        <taxon>Pseudomonadati</taxon>
        <taxon>Bacteroidota</taxon>
        <taxon>Cytophagia</taxon>
        <taxon>Cytophagales</taxon>
        <taxon>Cytophagaceae</taxon>
        <taxon>Spirosoma</taxon>
    </lineage>
</organism>
<evidence type="ECO:0000256" key="1">
    <source>
        <dbReference type="SAM" id="Phobius"/>
    </source>
</evidence>
<dbReference type="Proteomes" id="UP000033054">
    <property type="component" value="Chromosome"/>
</dbReference>
<keyword evidence="1" id="KW-0472">Membrane</keyword>
<sequence length="82" mass="9107">MIFLTGGPPTGAIEFMMAMFLLLVVGVGLTSFIAFRRSDYYRTQFQKEHIVVKVIVILMATGLIFGTCCALFYGCLHVPIKV</sequence>
<dbReference type="PATRIC" id="fig|1379870.5.peg.1852"/>
<reference evidence="2 3" key="1">
    <citation type="journal article" date="2014" name="Curr. Microbiol.">
        <title>Spirosoma radiotolerans sp. nov., a gamma-radiation-resistant bacterium isolated from gamma ray-irradiated soil.</title>
        <authorList>
            <person name="Lee J.J."/>
            <person name="Srinivasan S."/>
            <person name="Lim S."/>
            <person name="Joe M."/>
            <person name="Im S."/>
            <person name="Bae S.I."/>
            <person name="Park K.R."/>
            <person name="Han J.H."/>
            <person name="Park S.H."/>
            <person name="Joo B.M."/>
            <person name="Park S.J."/>
            <person name="Kim M.K."/>
        </authorList>
    </citation>
    <scope>NUCLEOTIDE SEQUENCE [LARGE SCALE GENOMIC DNA]</scope>
    <source>
        <strain evidence="2 3">DG5A</strain>
    </source>
</reference>
<keyword evidence="3" id="KW-1185">Reference proteome</keyword>
<protein>
    <submittedName>
        <fullName evidence="2">Uncharacterized protein</fullName>
    </submittedName>
</protein>
<dbReference type="AlphaFoldDB" id="A0A0E3ZV58"/>
<name>A0A0E3ZV58_9BACT</name>
<dbReference type="HOGENOM" id="CLU_2556594_0_0_10"/>
<feature type="transmembrane region" description="Helical" evidence="1">
    <location>
        <begin position="12"/>
        <end position="35"/>
    </location>
</feature>
<dbReference type="STRING" id="1379870.SD10_08490"/>
<keyword evidence="1" id="KW-0812">Transmembrane</keyword>